<name>A0A502C6B6_9GAMM</name>
<evidence type="ECO:0000256" key="3">
    <source>
        <dbReference type="ARBA" id="ARBA00022801"/>
    </source>
</evidence>
<evidence type="ECO:0000313" key="6">
    <source>
        <dbReference type="Proteomes" id="UP000319486"/>
    </source>
</evidence>
<sequence length="265" mass="29348">MHEKHSRPGLIDSHVHLDDAAFAIDRDAVIERADQAGVEAMIVPGVDAESWPRIKALCAKHTHLHPAFGLHPMFLGKHVPAHVDALSSWLDEENAVAVGEIGLDFHVEGLDRELQRDFFQRQLQLARQRDLPVIVHARGALEEVSLTLRRTGGLRGVVHSFSGSEQQAQHLWDIGFHLGIGGPVTYPRAQRLRRIVAQMPIEFLLLESDAPDQPDAAHRGERNEPARIADVLQCIAALRGEPEARVAAATSANARRLFALNRRDS</sequence>
<keyword evidence="3" id="KW-0378">Hydrolase</keyword>
<feature type="binding site" evidence="4">
    <location>
        <position position="136"/>
    </location>
    <ligand>
        <name>a divalent metal cation</name>
        <dbReference type="ChEBI" id="CHEBI:60240"/>
        <label>2</label>
    </ligand>
</feature>
<comment type="caution">
    <text evidence="5">The sequence shown here is derived from an EMBL/GenBank/DDBJ whole genome shotgun (WGS) entry which is preliminary data.</text>
</comment>
<dbReference type="GO" id="GO:0046872">
    <property type="term" value="F:metal ion binding"/>
    <property type="evidence" value="ECO:0007669"/>
    <property type="project" value="UniProtKB-KW"/>
</dbReference>
<dbReference type="SUPFAM" id="SSF51556">
    <property type="entry name" value="Metallo-dependent hydrolases"/>
    <property type="match status" value="1"/>
</dbReference>
<evidence type="ECO:0000256" key="4">
    <source>
        <dbReference type="PIRSR" id="PIRSR005902-1"/>
    </source>
</evidence>
<dbReference type="EMBL" id="RCZO01000006">
    <property type="protein sequence ID" value="TPG08353.1"/>
    <property type="molecule type" value="Genomic_DNA"/>
</dbReference>
<protein>
    <submittedName>
        <fullName evidence="5">TatD family deoxyribonuclease</fullName>
    </submittedName>
</protein>
<dbReference type="Pfam" id="PF01026">
    <property type="entry name" value="TatD_DNase"/>
    <property type="match status" value="1"/>
</dbReference>
<accession>A0A502C6B6</accession>
<comment type="similarity">
    <text evidence="1">Belongs to the metallo-dependent hydrolases superfamily. TatD-type hydrolase family.</text>
</comment>
<dbReference type="PANTHER" id="PTHR46124">
    <property type="entry name" value="D-AMINOACYL-TRNA DEACYLASE"/>
    <property type="match status" value="1"/>
</dbReference>
<keyword evidence="6" id="KW-1185">Reference proteome</keyword>
<dbReference type="FunFam" id="3.20.20.140:FF:000005">
    <property type="entry name" value="TatD family hydrolase"/>
    <property type="match status" value="1"/>
</dbReference>
<evidence type="ECO:0000313" key="5">
    <source>
        <dbReference type="EMBL" id="TPG08353.1"/>
    </source>
</evidence>
<dbReference type="GO" id="GO:0016788">
    <property type="term" value="F:hydrolase activity, acting on ester bonds"/>
    <property type="evidence" value="ECO:0007669"/>
    <property type="project" value="InterPro"/>
</dbReference>
<dbReference type="PROSITE" id="PS01137">
    <property type="entry name" value="TATD_1"/>
    <property type="match status" value="1"/>
</dbReference>
<dbReference type="AlphaFoldDB" id="A0A502C6B6"/>
<gene>
    <name evidence="5" type="ORF">EAH88_12040</name>
</gene>
<feature type="binding site" evidence="4">
    <location>
        <position position="16"/>
    </location>
    <ligand>
        <name>a divalent metal cation</name>
        <dbReference type="ChEBI" id="CHEBI:60240"/>
        <label>1</label>
    </ligand>
</feature>
<proteinExistence type="inferred from homology"/>
<feature type="binding site" evidence="4">
    <location>
        <position position="14"/>
    </location>
    <ligand>
        <name>a divalent metal cation</name>
        <dbReference type="ChEBI" id="CHEBI:60240"/>
        <label>1</label>
    </ligand>
</feature>
<evidence type="ECO:0000256" key="1">
    <source>
        <dbReference type="ARBA" id="ARBA00009275"/>
    </source>
</evidence>
<dbReference type="PIRSF" id="PIRSF005902">
    <property type="entry name" value="DNase_TatD"/>
    <property type="match status" value="1"/>
</dbReference>
<dbReference type="Gene3D" id="3.20.20.140">
    <property type="entry name" value="Metal-dependent hydrolases"/>
    <property type="match status" value="1"/>
</dbReference>
<dbReference type="Proteomes" id="UP000319486">
    <property type="component" value="Unassembled WGS sequence"/>
</dbReference>
<reference evidence="5 6" key="1">
    <citation type="journal article" date="2019" name="Environ. Microbiol.">
        <title>Species interactions and distinct microbial communities in high Arctic permafrost affected cryosols are associated with the CH4 and CO2 gas fluxes.</title>
        <authorList>
            <person name="Altshuler I."/>
            <person name="Hamel J."/>
            <person name="Turney S."/>
            <person name="Magnuson E."/>
            <person name="Levesque R."/>
            <person name="Greer C."/>
            <person name="Whyte L.G."/>
        </authorList>
    </citation>
    <scope>NUCLEOTIDE SEQUENCE [LARGE SCALE GENOMIC DNA]</scope>
    <source>
        <strain evidence="5 6">S13Y</strain>
    </source>
</reference>
<dbReference type="RefSeq" id="WP_140652946.1">
    <property type="nucleotide sequence ID" value="NZ_RCZO01000006.1"/>
</dbReference>
<keyword evidence="2 4" id="KW-0479">Metal-binding</keyword>
<feature type="binding site" evidence="4">
    <location>
        <position position="100"/>
    </location>
    <ligand>
        <name>a divalent metal cation</name>
        <dbReference type="ChEBI" id="CHEBI:60240"/>
        <label>1</label>
    </ligand>
</feature>
<feature type="binding site" evidence="4">
    <location>
        <position position="159"/>
    </location>
    <ligand>
        <name>a divalent metal cation</name>
        <dbReference type="ChEBI" id="CHEBI:60240"/>
        <label>2</label>
    </ligand>
</feature>
<dbReference type="CDD" id="cd01310">
    <property type="entry name" value="TatD_DNAse"/>
    <property type="match status" value="1"/>
</dbReference>
<dbReference type="PROSITE" id="PS01090">
    <property type="entry name" value="TATD_2"/>
    <property type="match status" value="1"/>
</dbReference>
<organism evidence="5 6">
    <name type="scientific">Rhodanobacter glycinis</name>
    <dbReference type="NCBI Taxonomy" id="582702"/>
    <lineage>
        <taxon>Bacteria</taxon>
        <taxon>Pseudomonadati</taxon>
        <taxon>Pseudomonadota</taxon>
        <taxon>Gammaproteobacteria</taxon>
        <taxon>Lysobacterales</taxon>
        <taxon>Rhodanobacteraceae</taxon>
        <taxon>Rhodanobacter</taxon>
    </lineage>
</organism>
<dbReference type="InterPro" id="IPR018228">
    <property type="entry name" value="DNase_TatD-rel_CS"/>
</dbReference>
<dbReference type="InterPro" id="IPR001130">
    <property type="entry name" value="TatD-like"/>
</dbReference>
<dbReference type="PANTHER" id="PTHR46124:SF3">
    <property type="entry name" value="HYDROLASE"/>
    <property type="match status" value="1"/>
</dbReference>
<feature type="binding site" evidence="4">
    <location>
        <position position="209"/>
    </location>
    <ligand>
        <name>a divalent metal cation</name>
        <dbReference type="ChEBI" id="CHEBI:60240"/>
        <label>1</label>
    </ligand>
</feature>
<evidence type="ECO:0000256" key="2">
    <source>
        <dbReference type="ARBA" id="ARBA00022723"/>
    </source>
</evidence>
<dbReference type="InterPro" id="IPR032466">
    <property type="entry name" value="Metal_Hydrolase"/>
</dbReference>
<dbReference type="GO" id="GO:0005829">
    <property type="term" value="C:cytosol"/>
    <property type="evidence" value="ECO:0007669"/>
    <property type="project" value="TreeGrafter"/>
</dbReference>